<accession>A0A016SLM9</accession>
<dbReference type="Proteomes" id="UP000024635">
    <property type="component" value="Unassembled WGS sequence"/>
</dbReference>
<sequence length="70" mass="8244">MSDRSRVVALLLVKFGQGDITNRIRQDHKMAEAFERVLLDAAFSELMIQDEEYLDDNDEKMDVDWDILRL</sequence>
<dbReference type="AlphaFoldDB" id="A0A016SLM9"/>
<proteinExistence type="predicted"/>
<name>A0A016SLM9_9BILA</name>
<evidence type="ECO:0000313" key="2">
    <source>
        <dbReference type="Proteomes" id="UP000024635"/>
    </source>
</evidence>
<reference evidence="2" key="1">
    <citation type="journal article" date="2015" name="Nat. Genet.">
        <title>The genome and transcriptome of the zoonotic hookworm Ancylostoma ceylanicum identify infection-specific gene families.</title>
        <authorList>
            <person name="Schwarz E.M."/>
            <person name="Hu Y."/>
            <person name="Antoshechkin I."/>
            <person name="Miller M.M."/>
            <person name="Sternberg P.W."/>
            <person name="Aroian R.V."/>
        </authorList>
    </citation>
    <scope>NUCLEOTIDE SEQUENCE</scope>
    <source>
        <strain evidence="2">HY135</strain>
    </source>
</reference>
<comment type="caution">
    <text evidence="1">The sequence shown here is derived from an EMBL/GenBank/DDBJ whole genome shotgun (WGS) entry which is preliminary data.</text>
</comment>
<dbReference type="EMBL" id="JARK01001544">
    <property type="protein sequence ID" value="EYB91257.1"/>
    <property type="molecule type" value="Genomic_DNA"/>
</dbReference>
<keyword evidence="2" id="KW-1185">Reference proteome</keyword>
<gene>
    <name evidence="1" type="primary">Acey_s0208.g2078</name>
    <name evidence="1" type="ORF">Y032_0208g2078</name>
</gene>
<organism evidence="1 2">
    <name type="scientific">Ancylostoma ceylanicum</name>
    <dbReference type="NCBI Taxonomy" id="53326"/>
    <lineage>
        <taxon>Eukaryota</taxon>
        <taxon>Metazoa</taxon>
        <taxon>Ecdysozoa</taxon>
        <taxon>Nematoda</taxon>
        <taxon>Chromadorea</taxon>
        <taxon>Rhabditida</taxon>
        <taxon>Rhabditina</taxon>
        <taxon>Rhabditomorpha</taxon>
        <taxon>Strongyloidea</taxon>
        <taxon>Ancylostomatidae</taxon>
        <taxon>Ancylostomatinae</taxon>
        <taxon>Ancylostoma</taxon>
    </lineage>
</organism>
<protein>
    <submittedName>
        <fullName evidence="1">Uncharacterized protein</fullName>
    </submittedName>
</protein>
<evidence type="ECO:0000313" key="1">
    <source>
        <dbReference type="EMBL" id="EYB91257.1"/>
    </source>
</evidence>